<organism evidence="4 6">
    <name type="scientific">Gibberella zeae</name>
    <name type="common">Wheat head blight fungus</name>
    <name type="synonym">Fusarium graminearum</name>
    <dbReference type="NCBI Taxonomy" id="5518"/>
    <lineage>
        <taxon>Eukaryota</taxon>
        <taxon>Fungi</taxon>
        <taxon>Dikarya</taxon>
        <taxon>Ascomycota</taxon>
        <taxon>Pezizomycotina</taxon>
        <taxon>Sordariomycetes</taxon>
        <taxon>Hypocreomycetidae</taxon>
        <taxon>Hypocreales</taxon>
        <taxon>Nectriaceae</taxon>
        <taxon>Fusarium</taxon>
    </lineage>
</organism>
<reference evidence="4" key="2">
    <citation type="submission" date="2021-03" db="EMBL/GenBank/DDBJ databases">
        <authorList>
            <person name="Alouane T."/>
            <person name="Langin T."/>
            <person name="Bonhomme L."/>
        </authorList>
    </citation>
    <scope>NUCLEOTIDE SEQUENCE</scope>
    <source>
        <strain evidence="4">MDC_Fg202</strain>
    </source>
</reference>
<feature type="chain" id="PRO_5041129658" description="Mid2 domain-containing protein" evidence="3">
    <location>
        <begin position="18"/>
        <end position="431"/>
    </location>
</feature>
<dbReference type="EMBL" id="CAJPIJ010000104">
    <property type="protein sequence ID" value="CAG1976861.1"/>
    <property type="molecule type" value="Genomic_DNA"/>
</dbReference>
<keyword evidence="2" id="KW-0472">Membrane</keyword>
<evidence type="ECO:0000256" key="3">
    <source>
        <dbReference type="SAM" id="SignalP"/>
    </source>
</evidence>
<feature type="signal peptide" evidence="3">
    <location>
        <begin position="1"/>
        <end position="17"/>
    </location>
</feature>
<feature type="compositionally biased region" description="Pro residues" evidence="1">
    <location>
        <begin position="252"/>
        <end position="266"/>
    </location>
</feature>
<sequence length="431" mass="47177">MLGRSLLVVAMAALSSASYIVRPRPDPDTYRYLHNEEGPLPKPELDDSRIVRALTVPYVPVQDPTPVIVPDPTWNKEYTFSWYRPRQTVAPEWSTRLRHPAASATTTDEPALPLKMTEEIVSIPTTVIITKPTGPPVWRTLPDPEESIPVPWATTSTTLPEPTLTSSTVPESTAVLEPTASLDPTATLEPTETSVPKGKSSDAAGPIIAGIIGAMVFVGILILLAWLLYRRYKRNQANKRPTIVHPFRRNLPPVPAPRAPQTPTPAPQAMHRQSQSYFLPDTPSDRQSTFTREWTGALRAWMRVPGRSRQDDSTSVVSRPANVYTGRPVGIPHPATTASTRPGGNPDFPPMTALRPQHISDWSPRSPLARKPVPSVGTTPRPAASSYLALSPYTTQSGRNWRPSQYSESVYSQPGPGVRPDSGCPLGGSWL</sequence>
<accession>A0A679NQ43</accession>
<evidence type="ECO:0000313" key="5">
    <source>
        <dbReference type="EMBL" id="VIO52063.1"/>
    </source>
</evidence>
<feature type="region of interest" description="Disordered" evidence="1">
    <location>
        <begin position="245"/>
        <end position="268"/>
    </location>
</feature>
<gene>
    <name evidence="5" type="ORF">FUG_LOCUS835</name>
    <name evidence="4" type="ORF">MDCFG202_LOCUS142958</name>
</gene>
<evidence type="ECO:0000313" key="6">
    <source>
        <dbReference type="Proteomes" id="UP000746612"/>
    </source>
</evidence>
<feature type="region of interest" description="Disordered" evidence="1">
    <location>
        <begin position="180"/>
        <end position="202"/>
    </location>
</feature>
<feature type="transmembrane region" description="Helical" evidence="2">
    <location>
        <begin position="207"/>
        <end position="229"/>
    </location>
</feature>
<dbReference type="AlphaFoldDB" id="A0A679NQ43"/>
<evidence type="ECO:0000256" key="2">
    <source>
        <dbReference type="SAM" id="Phobius"/>
    </source>
</evidence>
<proteinExistence type="predicted"/>
<evidence type="ECO:0000313" key="4">
    <source>
        <dbReference type="EMBL" id="CAG1976861.1"/>
    </source>
</evidence>
<name>A0A679NQ43_GIBZA</name>
<reference evidence="5" key="1">
    <citation type="submission" date="2019-04" db="EMBL/GenBank/DDBJ databases">
        <authorList>
            <person name="Melise S."/>
            <person name="Noan J."/>
            <person name="Okalmin O."/>
        </authorList>
    </citation>
    <scope>NUCLEOTIDE SEQUENCE</scope>
    <source>
        <strain evidence="5">FN9</strain>
    </source>
</reference>
<keyword evidence="2" id="KW-1133">Transmembrane helix</keyword>
<feature type="region of interest" description="Disordered" evidence="1">
    <location>
        <begin position="322"/>
        <end position="431"/>
    </location>
</feature>
<dbReference type="Proteomes" id="UP000746612">
    <property type="component" value="Unassembled WGS sequence"/>
</dbReference>
<dbReference type="EMBL" id="CAAKMV010000011">
    <property type="protein sequence ID" value="VIO52063.1"/>
    <property type="molecule type" value="Genomic_DNA"/>
</dbReference>
<protein>
    <recommendedName>
        <fullName evidence="7">Mid2 domain-containing protein</fullName>
    </recommendedName>
</protein>
<keyword evidence="3" id="KW-0732">Signal</keyword>
<feature type="compositionally biased region" description="Polar residues" evidence="1">
    <location>
        <begin position="182"/>
        <end position="194"/>
    </location>
</feature>
<dbReference type="OrthoDB" id="5087858at2759"/>
<feature type="compositionally biased region" description="Polar residues" evidence="1">
    <location>
        <begin position="392"/>
        <end position="412"/>
    </location>
</feature>
<evidence type="ECO:0008006" key="7">
    <source>
        <dbReference type="Google" id="ProtNLM"/>
    </source>
</evidence>
<keyword evidence="2" id="KW-0812">Transmembrane</keyword>
<evidence type="ECO:0000256" key="1">
    <source>
        <dbReference type="SAM" id="MobiDB-lite"/>
    </source>
</evidence>